<keyword evidence="2" id="KW-1185">Reference proteome</keyword>
<organism evidence="1 2">
    <name type="scientific">Vigna unguiculata</name>
    <name type="common">Cowpea</name>
    <dbReference type="NCBI Taxonomy" id="3917"/>
    <lineage>
        <taxon>Eukaryota</taxon>
        <taxon>Viridiplantae</taxon>
        <taxon>Streptophyta</taxon>
        <taxon>Embryophyta</taxon>
        <taxon>Tracheophyta</taxon>
        <taxon>Spermatophyta</taxon>
        <taxon>Magnoliopsida</taxon>
        <taxon>eudicotyledons</taxon>
        <taxon>Gunneridae</taxon>
        <taxon>Pentapetalae</taxon>
        <taxon>rosids</taxon>
        <taxon>fabids</taxon>
        <taxon>Fabales</taxon>
        <taxon>Fabaceae</taxon>
        <taxon>Papilionoideae</taxon>
        <taxon>50 kb inversion clade</taxon>
        <taxon>NPAAA clade</taxon>
        <taxon>indigoferoid/millettioid clade</taxon>
        <taxon>Phaseoleae</taxon>
        <taxon>Vigna</taxon>
    </lineage>
</organism>
<proteinExistence type="predicted"/>
<name>A0A4D6LZ65_VIGUN</name>
<dbReference type="Proteomes" id="UP000501690">
    <property type="component" value="Linkage Group LG5"/>
</dbReference>
<accession>A0A4D6LZ65</accession>
<evidence type="ECO:0000313" key="1">
    <source>
        <dbReference type="EMBL" id="QCD93638.1"/>
    </source>
</evidence>
<sequence length="160" mass="17319">MVNHEATGSRAIELRILEYGPQRWLYQPTSTRGCNCHNGAMGGKILQETQTSTAQVLIQRLAVVFDRQAIVAKLVRYRNKGHLAVKIALPGDTYVFSLCGLNTISSGGSRTALGDITGLADLFVLDVHGLQGFGDTLKGLNTWHSLNCDSECHLLSYGSG</sequence>
<evidence type="ECO:0000313" key="2">
    <source>
        <dbReference type="Proteomes" id="UP000501690"/>
    </source>
</evidence>
<dbReference type="EMBL" id="CP039349">
    <property type="protein sequence ID" value="QCD93638.1"/>
    <property type="molecule type" value="Genomic_DNA"/>
</dbReference>
<dbReference type="AlphaFoldDB" id="A0A4D6LZ65"/>
<protein>
    <submittedName>
        <fullName evidence="1">Uncharacterized protein</fullName>
    </submittedName>
</protein>
<reference evidence="1 2" key="1">
    <citation type="submission" date="2019-04" db="EMBL/GenBank/DDBJ databases">
        <title>An improved genome assembly and genetic linkage map for asparagus bean, Vigna unguiculata ssp. sesquipedialis.</title>
        <authorList>
            <person name="Xia Q."/>
            <person name="Zhang R."/>
            <person name="Dong Y."/>
        </authorList>
    </citation>
    <scope>NUCLEOTIDE SEQUENCE [LARGE SCALE GENOMIC DNA]</scope>
    <source>
        <tissue evidence="1">Leaf</tissue>
    </source>
</reference>
<gene>
    <name evidence="1" type="ORF">DEO72_LG5g1714</name>
</gene>